<dbReference type="GO" id="GO:0045944">
    <property type="term" value="P:positive regulation of transcription by RNA polymerase II"/>
    <property type="evidence" value="ECO:0007669"/>
    <property type="project" value="InterPro"/>
</dbReference>
<dbReference type="GO" id="GO:0005634">
    <property type="term" value="C:nucleus"/>
    <property type="evidence" value="ECO:0007669"/>
    <property type="project" value="UniProtKB-SubCell"/>
</dbReference>
<dbReference type="PRINTS" id="PR00404">
    <property type="entry name" value="MADSDOMAIN"/>
</dbReference>
<evidence type="ECO:0000256" key="5">
    <source>
        <dbReference type="ARBA" id="ARBA00023242"/>
    </source>
</evidence>
<evidence type="ECO:0000256" key="4">
    <source>
        <dbReference type="ARBA" id="ARBA00023163"/>
    </source>
</evidence>
<keyword evidence="2" id="KW-0805">Transcription regulation</keyword>
<dbReference type="PANTHER" id="PTHR48019">
    <property type="entry name" value="SERUM RESPONSE FACTOR HOMOLOG"/>
    <property type="match status" value="1"/>
</dbReference>
<gene>
    <name evidence="7" type="ORF">GH714_036526</name>
</gene>
<name>A0A6A6KYD4_HEVBR</name>
<evidence type="ECO:0000313" key="7">
    <source>
        <dbReference type="EMBL" id="KAF2293096.1"/>
    </source>
</evidence>
<comment type="subcellular location">
    <subcellularLocation>
        <location evidence="1">Nucleus</location>
    </subcellularLocation>
</comment>
<sequence>MGKKIAMEKIENPLRRQVTFSKRRNSLIKKANEISILCDVDVAFIAFSPSGRIIKFSSRPRFEDMIECYIKLPAVKRHERNPYKELLANWVPSPGTDQRDQMETQGQGAVSYYSGGGGDVLNYDKILRQLDPWISPYSPKVREKLLEDMIKEAKGKSVVHEVAAMSSKNNTCSLNMLAFPSTYTSVVPPIQNHRNWHIGGASTSYFEAPNDVHCFNFNSNIPQNLNVHDATEGEKGNNALGTAREQEEALGTAGDSFNLEFGHSSVISTYGS</sequence>
<dbReference type="InterPro" id="IPR050142">
    <property type="entry name" value="MADS-box/MEF2_TF"/>
</dbReference>
<accession>A0A6A6KYD4</accession>
<dbReference type="Gene3D" id="3.40.1810.10">
    <property type="entry name" value="Transcription factor, MADS-box"/>
    <property type="match status" value="1"/>
</dbReference>
<evidence type="ECO:0000256" key="2">
    <source>
        <dbReference type="ARBA" id="ARBA00023015"/>
    </source>
</evidence>
<dbReference type="PROSITE" id="PS50066">
    <property type="entry name" value="MADS_BOX_2"/>
    <property type="match status" value="1"/>
</dbReference>
<reference evidence="7 8" key="1">
    <citation type="journal article" date="2020" name="Mol. Plant">
        <title>The Chromosome-Based Rubber Tree Genome Provides New Insights into Spurge Genome Evolution and Rubber Biosynthesis.</title>
        <authorList>
            <person name="Liu J."/>
            <person name="Shi C."/>
            <person name="Shi C.C."/>
            <person name="Li W."/>
            <person name="Zhang Q.J."/>
            <person name="Zhang Y."/>
            <person name="Li K."/>
            <person name="Lu H.F."/>
            <person name="Shi C."/>
            <person name="Zhu S.T."/>
            <person name="Xiao Z.Y."/>
            <person name="Nan H."/>
            <person name="Yue Y."/>
            <person name="Zhu X.G."/>
            <person name="Wu Y."/>
            <person name="Hong X.N."/>
            <person name="Fan G.Y."/>
            <person name="Tong Y."/>
            <person name="Zhang D."/>
            <person name="Mao C.L."/>
            <person name="Liu Y.L."/>
            <person name="Hao S.J."/>
            <person name="Liu W.Q."/>
            <person name="Lv M.Q."/>
            <person name="Zhang H.B."/>
            <person name="Liu Y."/>
            <person name="Hu-Tang G.R."/>
            <person name="Wang J.P."/>
            <person name="Wang J.H."/>
            <person name="Sun Y.H."/>
            <person name="Ni S.B."/>
            <person name="Chen W.B."/>
            <person name="Zhang X.C."/>
            <person name="Jiao Y.N."/>
            <person name="Eichler E.E."/>
            <person name="Li G.H."/>
            <person name="Liu X."/>
            <person name="Gao L.Z."/>
        </authorList>
    </citation>
    <scope>NUCLEOTIDE SEQUENCE [LARGE SCALE GENOMIC DNA]</scope>
    <source>
        <strain evidence="8">cv. GT1</strain>
        <tissue evidence="7">Leaf</tissue>
    </source>
</reference>
<feature type="domain" description="MADS-box" evidence="6">
    <location>
        <begin position="1"/>
        <end position="60"/>
    </location>
</feature>
<dbReference type="Pfam" id="PF00319">
    <property type="entry name" value="SRF-TF"/>
    <property type="match status" value="1"/>
</dbReference>
<keyword evidence="5" id="KW-0539">Nucleus</keyword>
<evidence type="ECO:0000259" key="6">
    <source>
        <dbReference type="PROSITE" id="PS50066"/>
    </source>
</evidence>
<dbReference type="EMBL" id="JAAGAX010000014">
    <property type="protein sequence ID" value="KAF2293096.1"/>
    <property type="molecule type" value="Genomic_DNA"/>
</dbReference>
<proteinExistence type="predicted"/>
<dbReference type="InterPro" id="IPR036879">
    <property type="entry name" value="TF_MADSbox_sf"/>
</dbReference>
<evidence type="ECO:0000256" key="1">
    <source>
        <dbReference type="ARBA" id="ARBA00004123"/>
    </source>
</evidence>
<keyword evidence="3" id="KW-0238">DNA-binding</keyword>
<dbReference type="GO" id="GO:0000987">
    <property type="term" value="F:cis-regulatory region sequence-specific DNA binding"/>
    <property type="evidence" value="ECO:0007669"/>
    <property type="project" value="InterPro"/>
</dbReference>
<evidence type="ECO:0000313" key="8">
    <source>
        <dbReference type="Proteomes" id="UP000467840"/>
    </source>
</evidence>
<dbReference type="AlphaFoldDB" id="A0A6A6KYD4"/>
<keyword evidence="4" id="KW-0804">Transcription</keyword>
<dbReference type="SMART" id="SM00432">
    <property type="entry name" value="MADS"/>
    <property type="match status" value="1"/>
</dbReference>
<comment type="caution">
    <text evidence="7">The sequence shown here is derived from an EMBL/GenBank/DDBJ whole genome shotgun (WGS) entry which is preliminary data.</text>
</comment>
<organism evidence="7 8">
    <name type="scientific">Hevea brasiliensis</name>
    <name type="common">Para rubber tree</name>
    <name type="synonym">Siphonia brasiliensis</name>
    <dbReference type="NCBI Taxonomy" id="3981"/>
    <lineage>
        <taxon>Eukaryota</taxon>
        <taxon>Viridiplantae</taxon>
        <taxon>Streptophyta</taxon>
        <taxon>Embryophyta</taxon>
        <taxon>Tracheophyta</taxon>
        <taxon>Spermatophyta</taxon>
        <taxon>Magnoliopsida</taxon>
        <taxon>eudicotyledons</taxon>
        <taxon>Gunneridae</taxon>
        <taxon>Pentapetalae</taxon>
        <taxon>rosids</taxon>
        <taxon>fabids</taxon>
        <taxon>Malpighiales</taxon>
        <taxon>Euphorbiaceae</taxon>
        <taxon>Crotonoideae</taxon>
        <taxon>Micrandreae</taxon>
        <taxon>Hevea</taxon>
    </lineage>
</organism>
<dbReference type="GO" id="GO:0046983">
    <property type="term" value="F:protein dimerization activity"/>
    <property type="evidence" value="ECO:0007669"/>
    <property type="project" value="InterPro"/>
</dbReference>
<keyword evidence="8" id="KW-1185">Reference proteome</keyword>
<evidence type="ECO:0000256" key="3">
    <source>
        <dbReference type="ARBA" id="ARBA00023125"/>
    </source>
</evidence>
<dbReference type="InterPro" id="IPR002100">
    <property type="entry name" value="TF_MADSbox"/>
</dbReference>
<dbReference type="GO" id="GO:0000981">
    <property type="term" value="F:DNA-binding transcription factor activity, RNA polymerase II-specific"/>
    <property type="evidence" value="ECO:0007669"/>
    <property type="project" value="InterPro"/>
</dbReference>
<dbReference type="CDD" id="cd00266">
    <property type="entry name" value="MADS_SRF_like"/>
    <property type="match status" value="1"/>
</dbReference>
<dbReference type="InterPro" id="IPR033897">
    <property type="entry name" value="SRF-like_MADS-box"/>
</dbReference>
<protein>
    <recommendedName>
        <fullName evidence="6">MADS-box domain-containing protein</fullName>
    </recommendedName>
</protein>
<dbReference type="SUPFAM" id="SSF55455">
    <property type="entry name" value="SRF-like"/>
    <property type="match status" value="1"/>
</dbReference>
<dbReference type="Proteomes" id="UP000467840">
    <property type="component" value="Chromosome 13"/>
</dbReference>